<evidence type="ECO:0000256" key="7">
    <source>
        <dbReference type="SAM" id="SignalP"/>
    </source>
</evidence>
<feature type="signal peptide" evidence="7">
    <location>
        <begin position="1"/>
        <end position="26"/>
    </location>
</feature>
<evidence type="ECO:0000256" key="4">
    <source>
        <dbReference type="ARBA" id="ARBA00022989"/>
    </source>
</evidence>
<dbReference type="OrthoDB" id="2655838at2"/>
<dbReference type="RefSeq" id="WP_066237781.1">
    <property type="nucleotide sequence ID" value="NZ_LSGP01000006.1"/>
</dbReference>
<dbReference type="PANTHER" id="PTHR39083">
    <property type="entry name" value="CYCLIC DI-GMP-BINDING PROTEIN"/>
    <property type="match status" value="1"/>
</dbReference>
<keyword evidence="2" id="KW-1003">Cell membrane</keyword>
<sequence>MSNTITKKVSYRIFPLLLLFMFFASCQLGETAPVPVSDKYALQIFTEDTVFRNPNSSVAGYFEIYSGSSVTEPAVLDLWYSYSPTVRSDISSMTISLNGVPVASRSLAVQQTATHNWQVVLPVKQFKIGFNEVSVSVIHRSIDGLCRDIDNDANWFIIRPETKVSFGITRSPYTLTSYPRPFLDDYLAAKINTVFYLPTDPDQITIASLLNIATNWGTRKLSGVPQRLEARIGEPGQVSANEVVLGLTNKWLPNQKLPNDAPVLTLSELPNGYSRLLITGDNSNSMAKAMNALGRPQLIKTFSGQQIVLSSPLPANANTVNTGKRKKGLYTLVDLGHQEDITVAGAFHQEAALVIPRPPNYKIGDSSYIELHFRHSKLLDPKKSAVTVYINDIPIRSSALLAENAEKGILKVPIPASELNKASWRVRFGFYHDLGIIDCSKRYDEVAWSVIEKETTILLAHGGIERVPSLEDFPNNFFEELNEIVNLTMLLPEKPSQEELSAALKLAYFIGQHNNSKIVWQVQTMSTFDAKKAPGTVIALGRNNDASQWSALKQYLPVSPEGNGSYHIAPWLEVMSSAMSTFDIYQVGKIADDRLLYAFMYSSPNRMNNLLNFALANGSALNGQVTLVDAHGNHTAFKQQPNASGKSSFEWLTTLFSGSGVIGTYVAVFSAVLVATLALMFFMRKRP</sequence>
<evidence type="ECO:0000256" key="6">
    <source>
        <dbReference type="SAM" id="Phobius"/>
    </source>
</evidence>
<evidence type="ECO:0000256" key="1">
    <source>
        <dbReference type="ARBA" id="ARBA00004162"/>
    </source>
</evidence>
<protein>
    <recommendedName>
        <fullName evidence="10">Cellulose synthase</fullName>
    </recommendedName>
</protein>
<proteinExistence type="predicted"/>
<evidence type="ECO:0000256" key="3">
    <source>
        <dbReference type="ARBA" id="ARBA00022692"/>
    </source>
</evidence>
<evidence type="ECO:0008006" key="10">
    <source>
        <dbReference type="Google" id="ProtNLM"/>
    </source>
</evidence>
<keyword evidence="5 6" id="KW-0472">Membrane</keyword>
<evidence type="ECO:0000313" key="8">
    <source>
        <dbReference type="EMBL" id="KYZ77860.1"/>
    </source>
</evidence>
<name>A0A154BVQ5_ANASB</name>
<dbReference type="PROSITE" id="PS51257">
    <property type="entry name" value="PROKAR_LIPOPROTEIN"/>
    <property type="match status" value="1"/>
</dbReference>
<keyword evidence="4 6" id="KW-1133">Transmembrane helix</keyword>
<dbReference type="Gene3D" id="2.60.120.260">
    <property type="entry name" value="Galactose-binding domain-like"/>
    <property type="match status" value="2"/>
</dbReference>
<comment type="subcellular location">
    <subcellularLocation>
        <location evidence="1">Cell membrane</location>
        <topology evidence="1">Single-pass membrane protein</topology>
    </subcellularLocation>
</comment>
<feature type="chain" id="PRO_5039076329" description="Cellulose synthase" evidence="7">
    <location>
        <begin position="27"/>
        <end position="687"/>
    </location>
</feature>
<dbReference type="STRING" id="1794912.AXX12_17530"/>
<dbReference type="PANTHER" id="PTHR39083:SF1">
    <property type="entry name" value="CYCLIC DI-GMP-BINDING PROTEIN"/>
    <property type="match status" value="1"/>
</dbReference>
<dbReference type="AlphaFoldDB" id="A0A154BVQ5"/>
<dbReference type="GO" id="GO:0005886">
    <property type="term" value="C:plasma membrane"/>
    <property type="evidence" value="ECO:0007669"/>
    <property type="project" value="UniProtKB-SubCell"/>
</dbReference>
<evidence type="ECO:0000256" key="2">
    <source>
        <dbReference type="ARBA" id="ARBA00022475"/>
    </source>
</evidence>
<dbReference type="EMBL" id="LSGP01000006">
    <property type="protein sequence ID" value="KYZ77860.1"/>
    <property type="molecule type" value="Genomic_DNA"/>
</dbReference>
<feature type="transmembrane region" description="Helical" evidence="6">
    <location>
        <begin position="662"/>
        <end position="682"/>
    </location>
</feature>
<dbReference type="Pfam" id="PF03170">
    <property type="entry name" value="BcsB"/>
    <property type="match status" value="1"/>
</dbReference>
<comment type="caution">
    <text evidence="8">The sequence shown here is derived from an EMBL/GenBank/DDBJ whole genome shotgun (WGS) entry which is preliminary data.</text>
</comment>
<evidence type="ECO:0000313" key="9">
    <source>
        <dbReference type="Proteomes" id="UP000076268"/>
    </source>
</evidence>
<gene>
    <name evidence="8" type="ORF">AXX12_17530</name>
</gene>
<dbReference type="Proteomes" id="UP000076268">
    <property type="component" value="Unassembled WGS sequence"/>
</dbReference>
<keyword evidence="7" id="KW-0732">Signal</keyword>
<organism evidence="8 9">
    <name type="scientific">Anaerosporomusa subterranea</name>
    <dbReference type="NCBI Taxonomy" id="1794912"/>
    <lineage>
        <taxon>Bacteria</taxon>
        <taxon>Bacillati</taxon>
        <taxon>Bacillota</taxon>
        <taxon>Negativicutes</taxon>
        <taxon>Acetonemataceae</taxon>
        <taxon>Anaerosporomusa</taxon>
    </lineage>
</organism>
<dbReference type="GO" id="GO:0006011">
    <property type="term" value="P:UDP-alpha-D-glucose metabolic process"/>
    <property type="evidence" value="ECO:0007669"/>
    <property type="project" value="InterPro"/>
</dbReference>
<keyword evidence="9" id="KW-1185">Reference proteome</keyword>
<evidence type="ECO:0000256" key="5">
    <source>
        <dbReference type="ARBA" id="ARBA00023136"/>
    </source>
</evidence>
<accession>A0A154BVQ5</accession>
<dbReference type="InterPro" id="IPR018513">
    <property type="entry name" value="Cell_synthase_bac"/>
</dbReference>
<reference evidence="8 9" key="1">
    <citation type="submission" date="2016-02" db="EMBL/GenBank/DDBJ databases">
        <title>Anaerosporomusa subterraneum gen. nov., sp. nov., a spore-forming obligate anaerobe isolated from saprolite.</title>
        <authorList>
            <person name="Choi J.K."/>
            <person name="Shah M."/>
            <person name="Yee N."/>
        </authorList>
    </citation>
    <scope>NUCLEOTIDE SEQUENCE [LARGE SCALE GENOMIC DNA]</scope>
    <source>
        <strain evidence="8 9">RU4</strain>
    </source>
</reference>
<keyword evidence="3 6" id="KW-0812">Transmembrane</keyword>